<evidence type="ECO:0000256" key="8">
    <source>
        <dbReference type="ARBA" id="ARBA00023326"/>
    </source>
</evidence>
<evidence type="ECO:0000256" key="10">
    <source>
        <dbReference type="SAM" id="SignalP"/>
    </source>
</evidence>
<dbReference type="EMBL" id="JAVFKY010000002">
    <property type="protein sequence ID" value="KAK5580330.1"/>
    <property type="molecule type" value="Genomic_DNA"/>
</dbReference>
<dbReference type="InterPro" id="IPR008928">
    <property type="entry name" value="6-hairpin_glycosidase_sf"/>
</dbReference>
<sequence>MKLLLNLIILTVLILANLNGIKCDDGCYLLKQSLMFYKAQRAGRLPDNDIPWRGNSVLTDKSSGSSLDSNGDGDLSKGYFDAGDAVKFNFPMAYSMTMLSWIYLEYSNNIENCGLGTLYKDVLKWGTDFLIASHTSDNVFIGQVGDAYVDHNVWQPPEDINYIRKVYTIDSNNPGTDLAMEASAALSSASLVFKTSNPSYSQQCLDHSKKLYDFAMTSPMKKYSDTITNAREFYGSGGYNDEISWGSIWLYKATNNQSYFTNSKTYYYGYNDVCYANEFSWDNKGLGVGILLYELTNDQDYKSKIENSFNYWLPGGGIQYTAGGLAWLREWSPARYSMNMALIQSIYTKINGAPTTKYSTFAKNQFLYILGNNSKQQSFICGYGPKGPRNPHHRAAHHSTTENINQPINNVYQLPGALIGGPALNESWIDTRSNYRSNEVALDYNIGLVGVVASYISDSSIQFISYDSTTTTAVGSTGTPTSYPSSTTTSKNPSSPPSSGTSSSGSSGTLTGTNSIDGSNETEFIGGSISSSFVNVNNLILLLLSSMLTLVLII</sequence>
<keyword evidence="5" id="KW-0136">Cellulose degradation</keyword>
<keyword evidence="10" id="KW-0732">Signal</keyword>
<keyword evidence="6" id="KW-0119">Carbohydrate metabolism</keyword>
<dbReference type="GO" id="GO:0008810">
    <property type="term" value="F:cellulase activity"/>
    <property type="evidence" value="ECO:0007669"/>
    <property type="project" value="UniProtKB-EC"/>
</dbReference>
<dbReference type="InterPro" id="IPR012341">
    <property type="entry name" value="6hp_glycosidase-like_sf"/>
</dbReference>
<name>A0AAN7U2Q2_9MYCE</name>
<evidence type="ECO:0000256" key="1">
    <source>
        <dbReference type="ARBA" id="ARBA00000966"/>
    </source>
</evidence>
<gene>
    <name evidence="12" type="ORF">RB653_000346</name>
</gene>
<dbReference type="Pfam" id="PF00759">
    <property type="entry name" value="Glyco_hydro_9"/>
    <property type="match status" value="1"/>
</dbReference>
<evidence type="ECO:0000259" key="11">
    <source>
        <dbReference type="Pfam" id="PF00759"/>
    </source>
</evidence>
<organism evidence="12 13">
    <name type="scientific">Dictyostelium firmibasis</name>
    <dbReference type="NCBI Taxonomy" id="79012"/>
    <lineage>
        <taxon>Eukaryota</taxon>
        <taxon>Amoebozoa</taxon>
        <taxon>Evosea</taxon>
        <taxon>Eumycetozoa</taxon>
        <taxon>Dictyostelia</taxon>
        <taxon>Dictyosteliales</taxon>
        <taxon>Dictyosteliaceae</taxon>
        <taxon>Dictyostelium</taxon>
    </lineage>
</organism>
<accession>A0AAN7U2Q2</accession>
<proteinExistence type="inferred from homology"/>
<dbReference type="AlphaFoldDB" id="A0AAN7U2Q2"/>
<comment type="caution">
    <text evidence="12">The sequence shown here is derived from an EMBL/GenBank/DDBJ whole genome shotgun (WGS) entry which is preliminary data.</text>
</comment>
<feature type="region of interest" description="Disordered" evidence="9">
    <location>
        <begin position="471"/>
        <end position="515"/>
    </location>
</feature>
<dbReference type="InterPro" id="IPR001701">
    <property type="entry name" value="Glyco_hydro_9"/>
</dbReference>
<reference evidence="12 13" key="1">
    <citation type="submission" date="2023-11" db="EMBL/GenBank/DDBJ databases">
        <title>Dfirmibasis_genome.</title>
        <authorList>
            <person name="Edelbroek B."/>
            <person name="Kjellin J."/>
            <person name="Jerlstrom-Hultqvist J."/>
            <person name="Soderbom F."/>
        </authorList>
    </citation>
    <scope>NUCLEOTIDE SEQUENCE [LARGE SCALE GENOMIC DNA]</scope>
    <source>
        <strain evidence="12 13">TNS-C-14</strain>
    </source>
</reference>
<comment type="catalytic activity">
    <reaction evidence="1">
        <text>Endohydrolysis of (1-&gt;4)-beta-D-glucosidic linkages in cellulose, lichenin and cereal beta-D-glucans.</text>
        <dbReference type="EC" id="3.2.1.4"/>
    </reaction>
</comment>
<dbReference type="GO" id="GO:0030245">
    <property type="term" value="P:cellulose catabolic process"/>
    <property type="evidence" value="ECO:0007669"/>
    <property type="project" value="UniProtKB-KW"/>
</dbReference>
<dbReference type="EC" id="3.2.1.4" evidence="3"/>
<comment type="similarity">
    <text evidence="2">Belongs to the glycosyl hydrolase 9 (cellulase E) family.</text>
</comment>
<evidence type="ECO:0000256" key="5">
    <source>
        <dbReference type="ARBA" id="ARBA00023001"/>
    </source>
</evidence>
<feature type="domain" description="Glycoside hydrolase family 9" evidence="11">
    <location>
        <begin position="29"/>
        <end position="452"/>
    </location>
</feature>
<evidence type="ECO:0000313" key="13">
    <source>
        <dbReference type="Proteomes" id="UP001344447"/>
    </source>
</evidence>
<dbReference type="SUPFAM" id="SSF48208">
    <property type="entry name" value="Six-hairpin glycosidases"/>
    <property type="match status" value="1"/>
</dbReference>
<evidence type="ECO:0000256" key="7">
    <source>
        <dbReference type="ARBA" id="ARBA00023295"/>
    </source>
</evidence>
<keyword evidence="13" id="KW-1185">Reference proteome</keyword>
<evidence type="ECO:0000256" key="9">
    <source>
        <dbReference type="SAM" id="MobiDB-lite"/>
    </source>
</evidence>
<evidence type="ECO:0000256" key="3">
    <source>
        <dbReference type="ARBA" id="ARBA00012601"/>
    </source>
</evidence>
<evidence type="ECO:0000256" key="6">
    <source>
        <dbReference type="ARBA" id="ARBA00023277"/>
    </source>
</evidence>
<keyword evidence="4" id="KW-0378">Hydrolase</keyword>
<evidence type="ECO:0000256" key="2">
    <source>
        <dbReference type="ARBA" id="ARBA00007072"/>
    </source>
</evidence>
<dbReference type="Proteomes" id="UP001344447">
    <property type="component" value="Unassembled WGS sequence"/>
</dbReference>
<dbReference type="PANTHER" id="PTHR22298">
    <property type="entry name" value="ENDO-1,4-BETA-GLUCANASE"/>
    <property type="match status" value="1"/>
</dbReference>
<protein>
    <recommendedName>
        <fullName evidence="3">cellulase</fullName>
        <ecNumber evidence="3">3.2.1.4</ecNumber>
    </recommendedName>
</protein>
<dbReference type="Gene3D" id="1.50.10.10">
    <property type="match status" value="1"/>
</dbReference>
<keyword evidence="8" id="KW-0624">Polysaccharide degradation</keyword>
<feature type="chain" id="PRO_5043050123" description="cellulase" evidence="10">
    <location>
        <begin position="24"/>
        <end position="554"/>
    </location>
</feature>
<keyword evidence="7" id="KW-0326">Glycosidase</keyword>
<evidence type="ECO:0000313" key="12">
    <source>
        <dbReference type="EMBL" id="KAK5580330.1"/>
    </source>
</evidence>
<feature type="signal peptide" evidence="10">
    <location>
        <begin position="1"/>
        <end position="23"/>
    </location>
</feature>
<evidence type="ECO:0000256" key="4">
    <source>
        <dbReference type="ARBA" id="ARBA00022801"/>
    </source>
</evidence>